<name>A0A6C0L5G0_PSEAI</name>
<protein>
    <submittedName>
        <fullName evidence="1">Uncharacterized protein</fullName>
    </submittedName>
</protein>
<proteinExistence type="predicted"/>
<geneLocation type="plasmid" evidence="1">
    <name>pNK546b</name>
</geneLocation>
<reference evidence="1" key="1">
    <citation type="submission" date="2019-10" db="EMBL/GenBank/DDBJ databases">
        <title>Extensively Drug-Resistant Pseudomonas aeruginosa ST664 clone carrying KPC-2-encoding megaplasmid in a burn clinic.</title>
        <authorList>
            <person name="Li Z."/>
            <person name="Cai Z."/>
            <person name="Cai Z."/>
            <person name="Zhang Y."/>
            <person name="Fu T."/>
            <person name="Jin Y."/>
            <person name="Cheng Z."/>
            <person name="Jin S."/>
            <person name="Wu W."/>
            <person name="Yang L."/>
            <person name="Bai F."/>
        </authorList>
    </citation>
    <scope>NUCLEOTIDE SEQUENCE</scope>
    <source>
        <strain evidence="1">NK546</strain>
        <plasmid evidence="1">pNK546b</plasmid>
    </source>
</reference>
<organism evidence="1">
    <name type="scientific">Pseudomonas aeruginosa</name>
    <dbReference type="NCBI Taxonomy" id="287"/>
    <lineage>
        <taxon>Bacteria</taxon>
        <taxon>Pseudomonadati</taxon>
        <taxon>Pseudomonadota</taxon>
        <taxon>Gammaproteobacteria</taxon>
        <taxon>Pseudomonadales</taxon>
        <taxon>Pseudomonadaceae</taxon>
        <taxon>Pseudomonas</taxon>
    </lineage>
</organism>
<dbReference type="EMBL" id="MN583270">
    <property type="protein sequence ID" value="QHU24546.1"/>
    <property type="molecule type" value="Genomic_DNA"/>
</dbReference>
<evidence type="ECO:0000313" key="1">
    <source>
        <dbReference type="EMBL" id="QHU24546.1"/>
    </source>
</evidence>
<dbReference type="AlphaFoldDB" id="A0A6C0L5G0"/>
<keyword evidence="1" id="KW-0614">Plasmid</keyword>
<accession>A0A6C0L5G0</accession>
<sequence>MESVHETLNPNGPDQQDEFTEWMRGPEARFVGAKRLPDGTYAGVLPLMFTYAICLGVTHEAAYHKRYCYEDASVCFHEYRKLASFDDEPKGWVARRPLTQEN</sequence>